<evidence type="ECO:0000313" key="1">
    <source>
        <dbReference type="Proteomes" id="UP000887574"/>
    </source>
</evidence>
<accession>A0A915DZM6</accession>
<name>A0A915DZM6_9BILA</name>
<sequence>MKEEETLAKLAVSSHYLNIALLWEEEELLPAAAANPPFAIYYCSSSNLWKSHHDKTLLLLKRASGRLRYIFLYPRHTDWLQNAFKNNELKMEQEIKN</sequence>
<dbReference type="AlphaFoldDB" id="A0A915DZM6"/>
<protein>
    <submittedName>
        <fullName evidence="2">Uncharacterized protein</fullName>
    </submittedName>
</protein>
<dbReference type="WBParaSite" id="jg24628">
    <property type="protein sequence ID" value="jg24628"/>
    <property type="gene ID" value="jg24628"/>
</dbReference>
<organism evidence="1 2">
    <name type="scientific">Ditylenchus dipsaci</name>
    <dbReference type="NCBI Taxonomy" id="166011"/>
    <lineage>
        <taxon>Eukaryota</taxon>
        <taxon>Metazoa</taxon>
        <taxon>Ecdysozoa</taxon>
        <taxon>Nematoda</taxon>
        <taxon>Chromadorea</taxon>
        <taxon>Rhabditida</taxon>
        <taxon>Tylenchina</taxon>
        <taxon>Tylenchomorpha</taxon>
        <taxon>Sphaerularioidea</taxon>
        <taxon>Anguinidae</taxon>
        <taxon>Anguininae</taxon>
        <taxon>Ditylenchus</taxon>
    </lineage>
</organism>
<keyword evidence="1" id="KW-1185">Reference proteome</keyword>
<reference evidence="2" key="1">
    <citation type="submission" date="2022-11" db="UniProtKB">
        <authorList>
            <consortium name="WormBaseParasite"/>
        </authorList>
    </citation>
    <scope>IDENTIFICATION</scope>
</reference>
<evidence type="ECO:0000313" key="2">
    <source>
        <dbReference type="WBParaSite" id="jg24628"/>
    </source>
</evidence>
<dbReference type="Proteomes" id="UP000887574">
    <property type="component" value="Unplaced"/>
</dbReference>
<proteinExistence type="predicted"/>